<comment type="caution">
    <text evidence="2">The sequence shown here is derived from an EMBL/GenBank/DDBJ whole genome shotgun (WGS) entry which is preliminary data.</text>
</comment>
<reference evidence="2 3" key="1">
    <citation type="submission" date="2015-02" db="EMBL/GenBank/DDBJ databases">
        <title>Evolution of amylase-binding proteins of oral streptococcal species.</title>
        <authorList>
            <person name="Haase E.M."/>
        </authorList>
    </citation>
    <scope>NUCLEOTIDE SEQUENCE [LARGE SCALE GENOMIC DNA]</scope>
    <source>
        <strain evidence="2 3">SK141</strain>
    </source>
</reference>
<gene>
    <name evidence="2" type="ORF">TZ92_01318</name>
</gene>
<name>A0A0F2D8K3_STROR</name>
<accession>A0A0F2D8K3</accession>
<evidence type="ECO:0000259" key="1">
    <source>
        <dbReference type="Pfam" id="PF24705"/>
    </source>
</evidence>
<sequence length="139" mass="16494">MVWLSRKVATMELLDMYKKEKVIEVITNILKAIHLKKYEDIMNYVDESEIDDLNEFFGYVEKTLELNDFDTIDEYGVECHFNPPYEYSQLEIYDYDDQTGFAVDYDLTSNSERVDMVLQVEFLYTDNGYTVRFLNVDPG</sequence>
<dbReference type="PATRIC" id="fig|28037.214.peg.1322"/>
<proteinExistence type="predicted"/>
<dbReference type="AlphaFoldDB" id="A0A0F2D8K3"/>
<protein>
    <recommendedName>
        <fullName evidence="1">DUF7668 domain-containing protein</fullName>
    </recommendedName>
</protein>
<organism evidence="2 3">
    <name type="scientific">Streptococcus oralis subsp. oralis</name>
    <dbReference type="NCBI Taxonomy" id="1891914"/>
    <lineage>
        <taxon>Bacteria</taxon>
        <taxon>Bacillati</taxon>
        <taxon>Bacillota</taxon>
        <taxon>Bacilli</taxon>
        <taxon>Lactobacillales</taxon>
        <taxon>Streptococcaceae</taxon>
        <taxon>Streptococcus</taxon>
    </lineage>
</organism>
<dbReference type="Pfam" id="PF24705">
    <property type="entry name" value="DUF7668"/>
    <property type="match status" value="1"/>
</dbReference>
<dbReference type="Proteomes" id="UP000033716">
    <property type="component" value="Unassembled WGS sequence"/>
</dbReference>
<evidence type="ECO:0000313" key="3">
    <source>
        <dbReference type="Proteomes" id="UP000033716"/>
    </source>
</evidence>
<dbReference type="EMBL" id="JYGR01000005">
    <property type="protein sequence ID" value="KJQ70790.1"/>
    <property type="molecule type" value="Genomic_DNA"/>
</dbReference>
<evidence type="ECO:0000313" key="2">
    <source>
        <dbReference type="EMBL" id="KJQ70790.1"/>
    </source>
</evidence>
<feature type="domain" description="DUF7668" evidence="1">
    <location>
        <begin position="31"/>
        <end position="137"/>
    </location>
</feature>
<dbReference type="InterPro" id="IPR056085">
    <property type="entry name" value="DUF7668"/>
</dbReference>